<reference evidence="8 9" key="1">
    <citation type="submission" date="2022-07" db="EMBL/GenBank/DDBJ databases">
        <title>Mucilaginibacter sp. JC4.</title>
        <authorList>
            <person name="Le V."/>
            <person name="Ko S.-R."/>
            <person name="Ahn C.-Y."/>
            <person name="Oh H.-M."/>
        </authorList>
    </citation>
    <scope>NUCLEOTIDE SEQUENCE [LARGE SCALE GENOMIC DNA]</scope>
    <source>
        <strain evidence="8 9">JC4</strain>
    </source>
</reference>
<comment type="caution">
    <text evidence="8">The sequence shown here is derived from an EMBL/GenBank/DDBJ whole genome shotgun (WGS) entry which is preliminary data.</text>
</comment>
<evidence type="ECO:0000256" key="5">
    <source>
        <dbReference type="ARBA" id="ARBA00022842"/>
    </source>
</evidence>
<sequence length="225" mass="25196">MNRFKIPDMAAKKIFSSFIEKLSCNLKEQLPGEAAHQMMEATSAAYLGIKPNEGSRKSAVLMLLYPFRDGIYLPLILRNSYDGVHSGQVAFPGGRHEVTDSDLIQTALREAQEEIGLKIADVTILGTLTEIYIAPSDFLVLPVIGYLNYRPEFLPDPREVKAVFETRIDHFLEPNSVGCSEILIPGDRVLTPHYEVEGHKIWGATAKMIRELLSVINADLMHTER</sequence>
<dbReference type="InterPro" id="IPR000086">
    <property type="entry name" value="NUDIX_hydrolase_dom"/>
</dbReference>
<evidence type="ECO:0000256" key="4">
    <source>
        <dbReference type="ARBA" id="ARBA00022801"/>
    </source>
</evidence>
<evidence type="ECO:0000256" key="6">
    <source>
        <dbReference type="ARBA" id="ARBA00023211"/>
    </source>
</evidence>
<dbReference type="Proteomes" id="UP001204376">
    <property type="component" value="Unassembled WGS sequence"/>
</dbReference>
<proteinExistence type="predicted"/>
<dbReference type="Pfam" id="PF00293">
    <property type="entry name" value="NUDIX"/>
    <property type="match status" value="1"/>
</dbReference>
<keyword evidence="4" id="KW-0378">Hydrolase</keyword>
<keyword evidence="6" id="KW-0464">Manganese</keyword>
<dbReference type="SUPFAM" id="SSF55811">
    <property type="entry name" value="Nudix"/>
    <property type="match status" value="1"/>
</dbReference>
<keyword evidence="3" id="KW-0479">Metal-binding</keyword>
<gene>
    <name evidence="8" type="ORF">NPE20_14180</name>
</gene>
<dbReference type="EMBL" id="JANHOH010000002">
    <property type="protein sequence ID" value="MCQ6959120.1"/>
    <property type="molecule type" value="Genomic_DNA"/>
</dbReference>
<evidence type="ECO:0000256" key="1">
    <source>
        <dbReference type="ARBA" id="ARBA00001936"/>
    </source>
</evidence>
<dbReference type="PROSITE" id="PS51462">
    <property type="entry name" value="NUDIX"/>
    <property type="match status" value="1"/>
</dbReference>
<evidence type="ECO:0000256" key="2">
    <source>
        <dbReference type="ARBA" id="ARBA00001946"/>
    </source>
</evidence>
<feature type="domain" description="Nudix hydrolase" evidence="7">
    <location>
        <begin position="54"/>
        <end position="196"/>
    </location>
</feature>
<dbReference type="PANTHER" id="PTHR12992">
    <property type="entry name" value="NUDIX HYDROLASE"/>
    <property type="match status" value="1"/>
</dbReference>
<dbReference type="CDD" id="cd03426">
    <property type="entry name" value="NUDIX_CoAse_Nudt7"/>
    <property type="match status" value="1"/>
</dbReference>
<dbReference type="InterPro" id="IPR045121">
    <property type="entry name" value="CoAse"/>
</dbReference>
<keyword evidence="5" id="KW-0460">Magnesium</keyword>
<dbReference type="Gene3D" id="3.90.79.10">
    <property type="entry name" value="Nucleoside Triphosphate Pyrophosphohydrolase"/>
    <property type="match status" value="1"/>
</dbReference>
<dbReference type="InterPro" id="IPR015797">
    <property type="entry name" value="NUDIX_hydrolase-like_dom_sf"/>
</dbReference>
<comment type="cofactor">
    <cofactor evidence="2">
        <name>Mg(2+)</name>
        <dbReference type="ChEBI" id="CHEBI:18420"/>
    </cofactor>
</comment>
<evidence type="ECO:0000313" key="8">
    <source>
        <dbReference type="EMBL" id="MCQ6959120.1"/>
    </source>
</evidence>
<comment type="cofactor">
    <cofactor evidence="1">
        <name>Mn(2+)</name>
        <dbReference type="ChEBI" id="CHEBI:29035"/>
    </cofactor>
</comment>
<protein>
    <submittedName>
        <fullName evidence="8">CoA pyrophosphatase</fullName>
    </submittedName>
</protein>
<evidence type="ECO:0000256" key="3">
    <source>
        <dbReference type="ARBA" id="ARBA00022723"/>
    </source>
</evidence>
<organism evidence="8 9">
    <name type="scientific">Mucilaginibacter aquariorum</name>
    <dbReference type="NCBI Taxonomy" id="2967225"/>
    <lineage>
        <taxon>Bacteria</taxon>
        <taxon>Pseudomonadati</taxon>
        <taxon>Bacteroidota</taxon>
        <taxon>Sphingobacteriia</taxon>
        <taxon>Sphingobacteriales</taxon>
        <taxon>Sphingobacteriaceae</taxon>
        <taxon>Mucilaginibacter</taxon>
    </lineage>
</organism>
<dbReference type="PANTHER" id="PTHR12992:SF11">
    <property type="entry name" value="MITOCHONDRIAL COENZYME A DIPHOSPHATASE NUDT8"/>
    <property type="match status" value="1"/>
</dbReference>
<name>A0ABT1T3X7_9SPHI</name>
<evidence type="ECO:0000313" key="9">
    <source>
        <dbReference type="Proteomes" id="UP001204376"/>
    </source>
</evidence>
<dbReference type="RefSeq" id="WP_256539310.1">
    <property type="nucleotide sequence ID" value="NZ_JANHOH010000002.1"/>
</dbReference>
<evidence type="ECO:0000259" key="7">
    <source>
        <dbReference type="PROSITE" id="PS51462"/>
    </source>
</evidence>
<accession>A0ABT1T3X7</accession>
<keyword evidence="9" id="KW-1185">Reference proteome</keyword>